<gene>
    <name evidence="1" type="ORF">Salat_1703200</name>
</gene>
<dbReference type="AlphaFoldDB" id="A0AAE1Y7G5"/>
<evidence type="ECO:0000313" key="1">
    <source>
        <dbReference type="EMBL" id="KAK4425094.1"/>
    </source>
</evidence>
<reference evidence="1" key="2">
    <citation type="journal article" date="2024" name="Plant">
        <title>Genomic evolution and insights into agronomic trait innovations of Sesamum species.</title>
        <authorList>
            <person name="Miao H."/>
            <person name="Wang L."/>
            <person name="Qu L."/>
            <person name="Liu H."/>
            <person name="Sun Y."/>
            <person name="Le M."/>
            <person name="Wang Q."/>
            <person name="Wei S."/>
            <person name="Zheng Y."/>
            <person name="Lin W."/>
            <person name="Duan Y."/>
            <person name="Cao H."/>
            <person name="Xiong S."/>
            <person name="Wang X."/>
            <person name="Wei L."/>
            <person name="Li C."/>
            <person name="Ma Q."/>
            <person name="Ju M."/>
            <person name="Zhao R."/>
            <person name="Li G."/>
            <person name="Mu C."/>
            <person name="Tian Q."/>
            <person name="Mei H."/>
            <person name="Zhang T."/>
            <person name="Gao T."/>
            <person name="Zhang H."/>
        </authorList>
    </citation>
    <scope>NUCLEOTIDE SEQUENCE</scope>
    <source>
        <strain evidence="1">3651</strain>
    </source>
</reference>
<proteinExistence type="predicted"/>
<sequence length="174" mass="19133">MVFNSVGSSSISVGPMVEASSSPMRTKACGIAEPSPRIRVPSELPRVSNSPRIMETIKGPIDSHGTTTVLHVVPALAPLELFIGTVDQCPLKRKDVAPIKRVRIYVQCPCAVMLEAVLVQGEWRWTPNPRMDFVASIIAQLPIPQGRQDRDSQSGKYSIREGFLLLQAHREVVH</sequence>
<name>A0AAE1Y7G5_9LAMI</name>
<organism evidence="1 2">
    <name type="scientific">Sesamum alatum</name>
    <dbReference type="NCBI Taxonomy" id="300844"/>
    <lineage>
        <taxon>Eukaryota</taxon>
        <taxon>Viridiplantae</taxon>
        <taxon>Streptophyta</taxon>
        <taxon>Embryophyta</taxon>
        <taxon>Tracheophyta</taxon>
        <taxon>Spermatophyta</taxon>
        <taxon>Magnoliopsida</taxon>
        <taxon>eudicotyledons</taxon>
        <taxon>Gunneridae</taxon>
        <taxon>Pentapetalae</taxon>
        <taxon>asterids</taxon>
        <taxon>lamiids</taxon>
        <taxon>Lamiales</taxon>
        <taxon>Pedaliaceae</taxon>
        <taxon>Sesamum</taxon>
    </lineage>
</organism>
<keyword evidence="2" id="KW-1185">Reference proteome</keyword>
<dbReference type="EMBL" id="JACGWO010000006">
    <property type="protein sequence ID" value="KAK4425094.1"/>
    <property type="molecule type" value="Genomic_DNA"/>
</dbReference>
<evidence type="ECO:0000313" key="2">
    <source>
        <dbReference type="Proteomes" id="UP001293254"/>
    </source>
</evidence>
<protein>
    <submittedName>
        <fullName evidence="1">Uncharacterized protein</fullName>
    </submittedName>
</protein>
<dbReference type="Proteomes" id="UP001293254">
    <property type="component" value="Unassembled WGS sequence"/>
</dbReference>
<comment type="caution">
    <text evidence="1">The sequence shown here is derived from an EMBL/GenBank/DDBJ whole genome shotgun (WGS) entry which is preliminary data.</text>
</comment>
<reference evidence="1" key="1">
    <citation type="submission" date="2020-06" db="EMBL/GenBank/DDBJ databases">
        <authorList>
            <person name="Li T."/>
            <person name="Hu X."/>
            <person name="Zhang T."/>
            <person name="Song X."/>
            <person name="Zhang H."/>
            <person name="Dai N."/>
            <person name="Sheng W."/>
            <person name="Hou X."/>
            <person name="Wei L."/>
        </authorList>
    </citation>
    <scope>NUCLEOTIDE SEQUENCE</scope>
    <source>
        <strain evidence="1">3651</strain>
        <tissue evidence="1">Leaf</tissue>
    </source>
</reference>
<accession>A0AAE1Y7G5</accession>